<accession>A0A381WS11</accession>
<evidence type="ECO:0000313" key="2">
    <source>
        <dbReference type="EMBL" id="SVA55284.1"/>
    </source>
</evidence>
<organism evidence="2">
    <name type="scientific">marine metagenome</name>
    <dbReference type="NCBI Taxonomy" id="408172"/>
    <lineage>
        <taxon>unclassified sequences</taxon>
        <taxon>metagenomes</taxon>
        <taxon>ecological metagenomes</taxon>
    </lineage>
</organism>
<dbReference type="InterPro" id="IPR007372">
    <property type="entry name" value="Lipid/polyisoprenoid-bd_YceI"/>
</dbReference>
<gene>
    <name evidence="2" type="ORF">METZ01_LOCUS108138</name>
</gene>
<dbReference type="SMART" id="SM00867">
    <property type="entry name" value="YceI"/>
    <property type="match status" value="1"/>
</dbReference>
<dbReference type="PANTHER" id="PTHR34406:SF1">
    <property type="entry name" value="PROTEIN YCEI"/>
    <property type="match status" value="1"/>
</dbReference>
<sequence length="173" mass="19584">MTVKFSCLYLFPFLLFGQTFEVSNSSKITYYGSHFTSDWQGHSSGFRGRIIYDAVNQTTNSCSLRVDLATFDSGNSNRDSNMLTYLDVFQYPDVMFVSNEIFVEGINASIKGKLTFHGITKDINLTADISFNDGFNAEGSFIILLSEYEVERPALLFKKIADEMKLKFHIVAK</sequence>
<dbReference type="AlphaFoldDB" id="A0A381WS11"/>
<proteinExistence type="predicted"/>
<name>A0A381WS11_9ZZZZ</name>
<evidence type="ECO:0000259" key="1">
    <source>
        <dbReference type="SMART" id="SM00867"/>
    </source>
</evidence>
<dbReference type="PANTHER" id="PTHR34406">
    <property type="entry name" value="PROTEIN YCEI"/>
    <property type="match status" value="1"/>
</dbReference>
<dbReference type="Gene3D" id="2.40.128.110">
    <property type="entry name" value="Lipid/polyisoprenoid-binding, YceI-like"/>
    <property type="match status" value="1"/>
</dbReference>
<dbReference type="SUPFAM" id="SSF101874">
    <property type="entry name" value="YceI-like"/>
    <property type="match status" value="1"/>
</dbReference>
<protein>
    <recommendedName>
        <fullName evidence="1">Lipid/polyisoprenoid-binding YceI-like domain-containing protein</fullName>
    </recommendedName>
</protein>
<reference evidence="2" key="1">
    <citation type="submission" date="2018-05" db="EMBL/GenBank/DDBJ databases">
        <authorList>
            <person name="Lanie J.A."/>
            <person name="Ng W.-L."/>
            <person name="Kazmierczak K.M."/>
            <person name="Andrzejewski T.M."/>
            <person name="Davidsen T.M."/>
            <person name="Wayne K.J."/>
            <person name="Tettelin H."/>
            <person name="Glass J.I."/>
            <person name="Rusch D."/>
            <person name="Podicherti R."/>
            <person name="Tsui H.-C.T."/>
            <person name="Winkler M.E."/>
        </authorList>
    </citation>
    <scope>NUCLEOTIDE SEQUENCE</scope>
</reference>
<feature type="domain" description="Lipid/polyisoprenoid-binding YceI-like" evidence="1">
    <location>
        <begin position="19"/>
        <end position="173"/>
    </location>
</feature>
<dbReference type="Pfam" id="PF04264">
    <property type="entry name" value="YceI"/>
    <property type="match status" value="1"/>
</dbReference>
<dbReference type="InterPro" id="IPR036761">
    <property type="entry name" value="TTHA0802/YceI-like_sf"/>
</dbReference>
<dbReference type="EMBL" id="UINC01012692">
    <property type="protein sequence ID" value="SVA55284.1"/>
    <property type="molecule type" value="Genomic_DNA"/>
</dbReference>